<accession>A0A1B8QBF4</accession>
<gene>
    <name evidence="1" type="ORF">A9306_01110</name>
</gene>
<dbReference type="RefSeq" id="WP_067338083.1">
    <property type="nucleotide sequence ID" value="NZ_LZNA01000056.1"/>
</dbReference>
<comment type="caution">
    <text evidence="1">The sequence shown here is derived from an EMBL/GenBank/DDBJ whole genome shotgun (WGS) entry which is preliminary data.</text>
</comment>
<evidence type="ECO:0000313" key="1">
    <source>
        <dbReference type="EMBL" id="OBX77076.1"/>
    </source>
</evidence>
<organism evidence="1 2">
    <name type="scientific">Faucicola atlantae</name>
    <dbReference type="NCBI Taxonomy" id="34059"/>
    <lineage>
        <taxon>Bacteria</taxon>
        <taxon>Pseudomonadati</taxon>
        <taxon>Pseudomonadota</taxon>
        <taxon>Gammaproteobacteria</taxon>
        <taxon>Moraxellales</taxon>
        <taxon>Moraxellaceae</taxon>
        <taxon>Faucicola</taxon>
    </lineage>
</organism>
<name>A0A1B8QBF4_9GAMM</name>
<protein>
    <submittedName>
        <fullName evidence="1">Uncharacterized protein</fullName>
    </submittedName>
</protein>
<evidence type="ECO:0000313" key="2">
    <source>
        <dbReference type="Proteomes" id="UP000092616"/>
    </source>
</evidence>
<keyword evidence="2" id="KW-1185">Reference proteome</keyword>
<dbReference type="AlphaFoldDB" id="A0A1B8QBF4"/>
<reference evidence="1 2" key="1">
    <citation type="submission" date="2016-06" db="EMBL/GenBank/DDBJ databases">
        <title>Draft genome of Moraxella atlantae CCUG 59586.</title>
        <authorList>
            <person name="Salva-Serra F."/>
            <person name="Engstrom-Jakobsson H."/>
            <person name="Thorell K."/>
            <person name="Gonzales-Siles L."/>
            <person name="Karlsson R."/>
            <person name="Boulund F."/>
            <person name="Engstrand L."/>
            <person name="Kristiansson E."/>
            <person name="Moore E."/>
        </authorList>
    </citation>
    <scope>NUCLEOTIDE SEQUENCE [LARGE SCALE GENOMIC DNA]</scope>
    <source>
        <strain evidence="1 2">CCUG 59586</strain>
    </source>
</reference>
<sequence length="289" mass="33567">MYHLTGWRRKLVLLFCSEKRLGARQLLAVYATKTFEQMRQTLITEADVDWAIYENKPRIRDLNRHFNKLKAEFIGQPELCFYHAMLIVLLRRNYQAVQTFAEFERLWQTQTDFLLAHLSLRWVISACDTFVDFSPTLSNHAVRAGILMNAVSLINTLKVYETQLLAIERQLGFDPKRLDFSQFSLAHDELAMGEGLDYFRVGRDDTLKNMRARYQQLAELDPLAGKILLHVFEAVQHIDSAFAFVKALHTDEKGGWWQEQVTPPTDVEQMQATDIKEPNHAICHQSANH</sequence>
<dbReference type="Proteomes" id="UP000092616">
    <property type="component" value="Unassembled WGS sequence"/>
</dbReference>
<dbReference type="EMBL" id="LZNA01000056">
    <property type="protein sequence ID" value="OBX77076.1"/>
    <property type="molecule type" value="Genomic_DNA"/>
</dbReference>
<proteinExistence type="predicted"/>